<dbReference type="GO" id="GO:0005737">
    <property type="term" value="C:cytoplasm"/>
    <property type="evidence" value="ECO:0007669"/>
    <property type="project" value="TreeGrafter"/>
</dbReference>
<dbReference type="EMBL" id="QWLN02002869">
    <property type="protein sequence ID" value="TEA40479.1"/>
    <property type="molecule type" value="Genomic_DNA"/>
</dbReference>
<dbReference type="InterPro" id="IPR010569">
    <property type="entry name" value="Myotubularin-like_Pase_dom"/>
</dbReference>
<sequence>VTSLVQLLSDPFYRTLEGFRMLVEKEWLSFGHKFSQRSSLTLSCQGSGFTPVFLQFLDCVHQVSRASLNRLDTRERKDLAFTEHCIAVPGTFM</sequence>
<dbReference type="AlphaFoldDB" id="A0A484GY38"/>
<dbReference type="Pfam" id="PF06602">
    <property type="entry name" value="Myotub-related"/>
    <property type="match status" value="1"/>
</dbReference>
<dbReference type="GO" id="GO:0005085">
    <property type="term" value="F:guanyl-nucleotide exchange factor activity"/>
    <property type="evidence" value="ECO:0007669"/>
    <property type="project" value="TreeGrafter"/>
</dbReference>
<dbReference type="InterPro" id="IPR029021">
    <property type="entry name" value="Prot-tyrosine_phosphatase-like"/>
</dbReference>
<dbReference type="Proteomes" id="UP000295264">
    <property type="component" value="Unassembled WGS sequence"/>
</dbReference>
<dbReference type="GO" id="GO:0016020">
    <property type="term" value="C:membrane"/>
    <property type="evidence" value="ECO:0007669"/>
    <property type="project" value="TreeGrafter"/>
</dbReference>
<comment type="similarity">
    <text evidence="1">Belongs to the protein-tyrosine phosphatase family. Non-receptor class myotubularin subfamily.</text>
</comment>
<accession>A0A484GY38</accession>
<reference evidence="3 4" key="1">
    <citation type="journal article" date="2018" name="Genomics">
        <title>Molecular footprints of inshore aquatic adaptation in Indo-Pacific humpback dolphin (Sousa chinensis).</title>
        <authorList>
            <person name="Ming Y."/>
            <person name="Jian J."/>
            <person name="Yu F."/>
            <person name="Yu X."/>
            <person name="Wang J."/>
            <person name="Liu W."/>
        </authorList>
    </citation>
    <scope>NUCLEOTIDE SEQUENCE [LARGE SCALE GENOMIC DNA]</scope>
    <source>
        <strain evidence="3">MY-2018</strain>
        <tissue evidence="3">Skin</tissue>
    </source>
</reference>
<organism evidence="3 4">
    <name type="scientific">Sousa chinensis</name>
    <name type="common">Indo-pacific humpbacked dolphin</name>
    <name type="synonym">Steno chinensis</name>
    <dbReference type="NCBI Taxonomy" id="103600"/>
    <lineage>
        <taxon>Eukaryota</taxon>
        <taxon>Metazoa</taxon>
        <taxon>Chordata</taxon>
        <taxon>Craniata</taxon>
        <taxon>Vertebrata</taxon>
        <taxon>Euteleostomi</taxon>
        <taxon>Mammalia</taxon>
        <taxon>Eutheria</taxon>
        <taxon>Laurasiatheria</taxon>
        <taxon>Artiodactyla</taxon>
        <taxon>Whippomorpha</taxon>
        <taxon>Cetacea</taxon>
        <taxon>Odontoceti</taxon>
        <taxon>Delphinidae</taxon>
        <taxon>Sousa</taxon>
    </lineage>
</organism>
<feature type="domain" description="Myotubularin phosphatase" evidence="2">
    <location>
        <begin position="1"/>
        <end position="65"/>
    </location>
</feature>
<proteinExistence type="inferred from homology"/>
<evidence type="ECO:0000259" key="2">
    <source>
        <dbReference type="PROSITE" id="PS51339"/>
    </source>
</evidence>
<dbReference type="PANTHER" id="PTHR10807:SF4">
    <property type="entry name" value="MYOTUBULARIN-RELATED PROTEIN 13"/>
    <property type="match status" value="1"/>
</dbReference>
<dbReference type="PANTHER" id="PTHR10807">
    <property type="entry name" value="MYOTUBULARIN-RELATED"/>
    <property type="match status" value="1"/>
</dbReference>
<evidence type="ECO:0000256" key="1">
    <source>
        <dbReference type="ARBA" id="ARBA00007471"/>
    </source>
</evidence>
<gene>
    <name evidence="3" type="ORF">DBR06_SOUSAS15710013</name>
</gene>
<evidence type="ECO:0000313" key="4">
    <source>
        <dbReference type="Proteomes" id="UP000295264"/>
    </source>
</evidence>
<evidence type="ECO:0000313" key="3">
    <source>
        <dbReference type="EMBL" id="TEA40479.1"/>
    </source>
</evidence>
<dbReference type="InterPro" id="IPR030564">
    <property type="entry name" value="Myotubularin"/>
</dbReference>
<name>A0A484GY38_SOUCH</name>
<comment type="caution">
    <text evidence="3">The sequence shown here is derived from an EMBL/GenBank/DDBJ whole genome shotgun (WGS) entry which is preliminary data.</text>
</comment>
<feature type="non-terminal residue" evidence="3">
    <location>
        <position position="1"/>
    </location>
</feature>
<dbReference type="PROSITE" id="PS51339">
    <property type="entry name" value="PPASE_MYOTUBULARIN"/>
    <property type="match status" value="1"/>
</dbReference>
<protein>
    <recommendedName>
        <fullName evidence="2">Myotubularin phosphatase domain-containing protein</fullName>
    </recommendedName>
</protein>
<keyword evidence="4" id="KW-1185">Reference proteome</keyword>
<feature type="non-terminal residue" evidence="3">
    <location>
        <position position="93"/>
    </location>
</feature>
<dbReference type="SUPFAM" id="SSF52799">
    <property type="entry name" value="(Phosphotyrosine protein) phosphatases II"/>
    <property type="match status" value="1"/>
</dbReference>